<feature type="region of interest" description="Disordered" evidence="2">
    <location>
        <begin position="821"/>
        <end position="842"/>
    </location>
</feature>
<dbReference type="OrthoDB" id="10687367at2759"/>
<dbReference type="RefSeq" id="XP_002505790.1">
    <property type="nucleotide sequence ID" value="XM_002505744.1"/>
</dbReference>
<accession>C1EF86</accession>
<dbReference type="InParanoid" id="C1EF86"/>
<evidence type="ECO:0000256" key="2">
    <source>
        <dbReference type="SAM" id="MobiDB-lite"/>
    </source>
</evidence>
<dbReference type="InterPro" id="IPR008907">
    <property type="entry name" value="TPP/p25"/>
</dbReference>
<dbReference type="KEGG" id="mis:MICPUN_63700"/>
<feature type="region of interest" description="Disordered" evidence="2">
    <location>
        <begin position="606"/>
        <end position="662"/>
    </location>
</feature>
<dbReference type="Gene3D" id="1.10.238.10">
    <property type="entry name" value="EF-hand"/>
    <property type="match status" value="2"/>
</dbReference>
<protein>
    <submittedName>
        <fullName evidence="3">Uncharacterized protein</fullName>
    </submittedName>
</protein>
<feature type="region of interest" description="Disordered" evidence="2">
    <location>
        <begin position="40"/>
        <end position="72"/>
    </location>
</feature>
<dbReference type="InterPro" id="IPR011992">
    <property type="entry name" value="EF-hand-dom_pair"/>
</dbReference>
<feature type="region of interest" description="Disordered" evidence="2">
    <location>
        <begin position="1406"/>
        <end position="1438"/>
    </location>
</feature>
<organism evidence="3 4">
    <name type="scientific">Micromonas commoda (strain RCC299 / NOUM17 / CCMP2709)</name>
    <name type="common">Picoplanktonic green alga</name>
    <dbReference type="NCBI Taxonomy" id="296587"/>
    <lineage>
        <taxon>Eukaryota</taxon>
        <taxon>Viridiplantae</taxon>
        <taxon>Chlorophyta</taxon>
        <taxon>Mamiellophyceae</taxon>
        <taxon>Mamiellales</taxon>
        <taxon>Mamiellaceae</taxon>
        <taxon>Micromonas</taxon>
    </lineage>
</organism>
<feature type="compositionally biased region" description="Low complexity" evidence="2">
    <location>
        <begin position="967"/>
        <end position="982"/>
    </location>
</feature>
<gene>
    <name evidence="3" type="ORF">MICPUN_63700</name>
</gene>
<dbReference type="GO" id="GO:0046785">
    <property type="term" value="P:microtubule polymerization"/>
    <property type="evidence" value="ECO:0007669"/>
    <property type="project" value="InterPro"/>
</dbReference>
<proteinExistence type="inferred from homology"/>
<evidence type="ECO:0000256" key="1">
    <source>
        <dbReference type="ARBA" id="ARBA00010994"/>
    </source>
</evidence>
<dbReference type="Proteomes" id="UP000002009">
    <property type="component" value="Chromosome 13"/>
</dbReference>
<evidence type="ECO:0000313" key="4">
    <source>
        <dbReference type="Proteomes" id="UP000002009"/>
    </source>
</evidence>
<feature type="compositionally biased region" description="Basic and acidic residues" evidence="2">
    <location>
        <begin position="994"/>
        <end position="1011"/>
    </location>
</feature>
<sequence>MAEYVLRPGRRACEEVLPTSTSNATFASSKIRRLDHTLVANPPPKVGTTSRVRATDGQEPVDPPGRARFASEDDERARAAFAHYAGAKPGTAGAAMPPGFTVLALADLGALEGCDAELVGRYIAESLADEIDDHSPVTYARFKSMCEVIEGRRAAGALGNPRDGEMELVPPELLDSVAMRALFDSYAVDVDENDDTAGDKEENRSSRLMTMEAWNGMLLDAGLLAPAGEDLRQTTRAPGALTLAGACVAFARARGPTRSRDASIAHVPDFFAALAAVARVAGVSVGEISCRLLALGPDPDRPSVGKLSSEDYGASAGFRGDPREAFGADAFEADVDDLASTGLSTPDVTRGTRPIFGATDRREAIERARACFRCVDVGHRGFARLEDLPVILGQAGGFDHLDLNAAAVWAESRLGSLSKRQGNIVKYNQFDDEVTLTDVGRHLRAALRYPPPEGTFALAGPVVINEKTANSEDLAAVANVFERFCAAGAESGFTPDSPPHPKLMDLRRWALCARNACVFDVGFERGAEVIAFARACPPGNHRVDFARFLCAIGWVAKQKGLDARGAVQWFKRAKVSMRPVVSKLAEFSVKANPGYHSGVALAAARPPLDSVNHSPPSPSSPAASSSGENSPKKANAAPKSAASLPSSFTATRKAPRADSLRPAVADPASAELVIAAALDDRAGDPLVAATLTMVLADIGALEGLCPNRAGAAVHGAKVSLQLHGDDARVGRDDVVRASMILDELRRSNSATIAPLKPAPARSLKTYEDNPSLRGTYREFATHGMEAEERDRVLRRLDATWQRGAADADADPSLLDGGAAGWPKQGSIPRREGVKGAPLQSSCPCGNPRCSSTTHPHATWPIEVGNPEKKPFHPNPVPYQGRELPDRRQMFAEVKPTSLGPDSREVAFLTAVGRPRNFVEARTAKLFEPPTPQIDPNTGRTVDGFTHAQATSKIAEERADAGVSAGDRPGTATAPGAAARAAASKQRELLAASRAELEGLDPRERAGREATERGSASAIASRKSQLAAAAESAAETAATRRDVPSSQRCGMSLDNFRKLCAESGVLGSGFTPSAVDVVFARSRAPGSNFMSWGEFLRSIGYVAELRGEKFGIVANKLMAVGKPRTHYAETRREKEAVNGVSAAREGARRGVRMIKPWSQNLRRPRLGNRGELEPMDVGWGHLTGVLTHPVLETPRAAPEETRGVANPRRLKPGALGRSGTRAPKMGMKEFLDSCEASHRVVVARLRRETAAAEAAADEARDASRREFHLREREMMERATRRTNAKDPWHFVKDLETLERAGYTVDGDPFVIGMADTMPSGVHTLTLGKERSETWDERGGRLGATWLIHSGAKNRELPFGVTARDARVVARSDPNVPIVAERDVQVADAFARARVDALVHGTVGARGRAAAGRGGEEGRWAGDNSLRSTGESFGTMDRGFDSRGGRVAGVPALSAAAVRRTLNGRDRRVDPMASLVRRMREEGAVGGSSAH</sequence>
<dbReference type="Pfam" id="PF05517">
    <property type="entry name" value="p25-alpha"/>
    <property type="match status" value="1"/>
</dbReference>
<name>C1EF86_MICCC</name>
<dbReference type="EMBL" id="CP001331">
    <property type="protein sequence ID" value="ACO67048.1"/>
    <property type="molecule type" value="Genomic_DNA"/>
</dbReference>
<dbReference type="GeneID" id="8248719"/>
<feature type="region of interest" description="Disordered" evidence="2">
    <location>
        <begin position="955"/>
        <end position="1021"/>
    </location>
</feature>
<dbReference type="SUPFAM" id="SSF47473">
    <property type="entry name" value="EF-hand"/>
    <property type="match status" value="1"/>
</dbReference>
<feature type="region of interest" description="Disordered" evidence="2">
    <location>
        <begin position="1195"/>
        <end position="1221"/>
    </location>
</feature>
<keyword evidence="4" id="KW-1185">Reference proteome</keyword>
<reference evidence="3 4" key="1">
    <citation type="journal article" date="2009" name="Science">
        <title>Green evolution and dynamic adaptations revealed by genomes of the marine picoeukaryotes Micromonas.</title>
        <authorList>
            <person name="Worden A.Z."/>
            <person name="Lee J.H."/>
            <person name="Mock T."/>
            <person name="Rouze P."/>
            <person name="Simmons M.P."/>
            <person name="Aerts A.L."/>
            <person name="Allen A.E."/>
            <person name="Cuvelier M.L."/>
            <person name="Derelle E."/>
            <person name="Everett M.V."/>
            <person name="Foulon E."/>
            <person name="Grimwood J."/>
            <person name="Gundlach H."/>
            <person name="Henrissat B."/>
            <person name="Napoli C."/>
            <person name="McDonald S.M."/>
            <person name="Parker M.S."/>
            <person name="Rombauts S."/>
            <person name="Salamov A."/>
            <person name="Von Dassow P."/>
            <person name="Badger J.H."/>
            <person name="Coutinho P.M."/>
            <person name="Demir E."/>
            <person name="Dubchak I."/>
            <person name="Gentemann C."/>
            <person name="Eikrem W."/>
            <person name="Gready J.E."/>
            <person name="John U."/>
            <person name="Lanier W."/>
            <person name="Lindquist E.A."/>
            <person name="Lucas S."/>
            <person name="Mayer K.F."/>
            <person name="Moreau H."/>
            <person name="Not F."/>
            <person name="Otillar R."/>
            <person name="Panaud O."/>
            <person name="Pangilinan J."/>
            <person name="Paulsen I."/>
            <person name="Piegu B."/>
            <person name="Poliakov A."/>
            <person name="Robbens S."/>
            <person name="Schmutz J."/>
            <person name="Toulza E."/>
            <person name="Wyss T."/>
            <person name="Zelensky A."/>
            <person name="Zhou K."/>
            <person name="Armbrust E.V."/>
            <person name="Bhattacharya D."/>
            <person name="Goodenough U.W."/>
            <person name="Van de Peer Y."/>
            <person name="Grigoriev I.V."/>
        </authorList>
    </citation>
    <scope>NUCLEOTIDE SEQUENCE [LARGE SCALE GENOMIC DNA]</scope>
    <source>
        <strain evidence="4">RCC299 / NOUM17</strain>
    </source>
</reference>
<comment type="similarity">
    <text evidence="1">Belongs to the TPPP family.</text>
</comment>
<feature type="compositionally biased region" description="Low complexity" evidence="2">
    <location>
        <begin position="632"/>
        <end position="647"/>
    </location>
</feature>
<dbReference type="GO" id="GO:0015631">
    <property type="term" value="F:tubulin binding"/>
    <property type="evidence" value="ECO:0007669"/>
    <property type="project" value="InterPro"/>
</dbReference>
<evidence type="ECO:0000313" key="3">
    <source>
        <dbReference type="EMBL" id="ACO67048.1"/>
    </source>
</evidence>